<reference evidence="2" key="1">
    <citation type="journal article" date="2019" name="Int. J. Syst. Evol. Microbiol.">
        <title>The Global Catalogue of Microorganisms (GCM) 10K type strain sequencing project: providing services to taxonomists for standard genome sequencing and annotation.</title>
        <authorList>
            <consortium name="The Broad Institute Genomics Platform"/>
            <consortium name="The Broad Institute Genome Sequencing Center for Infectious Disease"/>
            <person name="Wu L."/>
            <person name="Ma J."/>
        </authorList>
    </citation>
    <scope>NUCLEOTIDE SEQUENCE [LARGE SCALE GENOMIC DNA]</scope>
    <source>
        <strain evidence="2">NBRC 106396</strain>
    </source>
</reference>
<accession>A0ABW2NQZ2</accession>
<organism evidence="1 2">
    <name type="scientific">Fictibacillus iocasae</name>
    <dbReference type="NCBI Taxonomy" id="2715437"/>
    <lineage>
        <taxon>Bacteria</taxon>
        <taxon>Bacillati</taxon>
        <taxon>Bacillota</taxon>
        <taxon>Bacilli</taxon>
        <taxon>Bacillales</taxon>
        <taxon>Fictibacillaceae</taxon>
        <taxon>Fictibacillus</taxon>
    </lineage>
</organism>
<dbReference type="SUPFAM" id="SSF101898">
    <property type="entry name" value="NHL repeat"/>
    <property type="match status" value="1"/>
</dbReference>
<comment type="caution">
    <text evidence="1">The sequence shown here is derived from an EMBL/GenBank/DDBJ whole genome shotgun (WGS) entry which is preliminary data.</text>
</comment>
<dbReference type="RefSeq" id="WP_379748569.1">
    <property type="nucleotide sequence ID" value="NZ_JBHTCP010000014.1"/>
</dbReference>
<evidence type="ECO:0000313" key="2">
    <source>
        <dbReference type="Proteomes" id="UP001596549"/>
    </source>
</evidence>
<dbReference type="EMBL" id="JBHTCP010000014">
    <property type="protein sequence ID" value="MFC7371714.1"/>
    <property type="molecule type" value="Genomic_DNA"/>
</dbReference>
<sequence>MKLILTGGKEREGLQSEVTQYEQGVILTFDTTTISSVKNVEYTSLQGTCPHYNPSILFKAGTIKGEKLYLCTQTEVLIYSLPGFQQLKHLSLKCFNDLHHVTPTDAGTLLVANTGLDMVMELTENGEILKEWDVLGESTWQKYSTREDYRLIRSTKPHRSHPNYVFTIGNHYWVTRCHQQDAVCLTHPGWKMPVDGSYIHDGVIHKGSIYFTRVDGYIVRLNLQNLARRQMFDLNEISGAEIPLGWCRGIKAVGDNKVVVGFSRLRPTTKINPDGTKTSIGNFGVKPTHIACFDLVKKEKLWEYNMEEHGMNAIYSIL</sequence>
<name>A0ABW2NQZ2_9BACL</name>
<keyword evidence="2" id="KW-1185">Reference proteome</keyword>
<proteinExistence type="predicted"/>
<evidence type="ECO:0000313" key="1">
    <source>
        <dbReference type="EMBL" id="MFC7371714.1"/>
    </source>
</evidence>
<dbReference type="Proteomes" id="UP001596549">
    <property type="component" value="Unassembled WGS sequence"/>
</dbReference>
<gene>
    <name evidence="1" type="ORF">ACFQPF_08495</name>
</gene>
<protein>
    <submittedName>
        <fullName evidence="1">Uncharacterized protein</fullName>
    </submittedName>
</protein>